<proteinExistence type="predicted"/>
<keyword evidence="4" id="KW-1185">Reference proteome</keyword>
<evidence type="ECO:0000313" key="3">
    <source>
        <dbReference type="EMBL" id="KAL3068997.1"/>
    </source>
</evidence>
<dbReference type="SMART" id="SM00343">
    <property type="entry name" value="ZnF_C2HC"/>
    <property type="match status" value="3"/>
</dbReference>
<dbReference type="InterPro" id="IPR001878">
    <property type="entry name" value="Znf_CCHC"/>
</dbReference>
<sequence>MSIDQLCEIFSKMKLVDQQLHGDTEKSGDESKPNWEHHNFGWHIDQQLLHGGDVSVQRLLAMKPRKPPAKPSDPRCVCCHRCGSKGHLAAKCSSGGERCFCCGKLQLHSSDECPNRHPGSFGKGLKCWNCGGAHKMTRCNMPKWCNTHNTWHNRCWLNSVGTVEG</sequence>
<organism evidence="3 4">
    <name type="scientific">Heterodera schachtii</name>
    <name type="common">Sugarbeet cyst nematode worm</name>
    <name type="synonym">Tylenchus schachtii</name>
    <dbReference type="NCBI Taxonomy" id="97005"/>
    <lineage>
        <taxon>Eukaryota</taxon>
        <taxon>Metazoa</taxon>
        <taxon>Ecdysozoa</taxon>
        <taxon>Nematoda</taxon>
        <taxon>Chromadorea</taxon>
        <taxon>Rhabditida</taxon>
        <taxon>Tylenchina</taxon>
        <taxon>Tylenchomorpha</taxon>
        <taxon>Tylenchoidea</taxon>
        <taxon>Heteroderidae</taxon>
        <taxon>Heteroderinae</taxon>
        <taxon>Heterodera</taxon>
    </lineage>
</organism>
<evidence type="ECO:0000259" key="2">
    <source>
        <dbReference type="PROSITE" id="PS50158"/>
    </source>
</evidence>
<comment type="caution">
    <text evidence="3">The sequence shown here is derived from an EMBL/GenBank/DDBJ whole genome shotgun (WGS) entry which is preliminary data.</text>
</comment>
<dbReference type="GO" id="GO:0008270">
    <property type="term" value="F:zinc ion binding"/>
    <property type="evidence" value="ECO:0007669"/>
    <property type="project" value="UniProtKB-KW"/>
</dbReference>
<dbReference type="Proteomes" id="UP001620645">
    <property type="component" value="Unassembled WGS sequence"/>
</dbReference>
<gene>
    <name evidence="3" type="ORF">niasHS_015712</name>
</gene>
<evidence type="ECO:0000256" key="1">
    <source>
        <dbReference type="PROSITE-ProRule" id="PRU00047"/>
    </source>
</evidence>
<accession>A0ABD2HRL4</accession>
<dbReference type="PROSITE" id="PS50158">
    <property type="entry name" value="ZF_CCHC"/>
    <property type="match status" value="1"/>
</dbReference>
<reference evidence="3 4" key="1">
    <citation type="submission" date="2024-10" db="EMBL/GenBank/DDBJ databases">
        <authorList>
            <person name="Kim D."/>
        </authorList>
    </citation>
    <scope>NUCLEOTIDE SEQUENCE [LARGE SCALE GENOMIC DNA]</scope>
    <source>
        <strain evidence="3">Taebaek</strain>
    </source>
</reference>
<protein>
    <recommendedName>
        <fullName evidence="2">CCHC-type domain-containing protein</fullName>
    </recommendedName>
</protein>
<dbReference type="AlphaFoldDB" id="A0ABD2HRL4"/>
<keyword evidence="1" id="KW-0862">Zinc</keyword>
<feature type="domain" description="CCHC-type" evidence="2">
    <location>
        <begin position="79"/>
        <end position="92"/>
    </location>
</feature>
<dbReference type="EMBL" id="JBICCN010000434">
    <property type="protein sequence ID" value="KAL3068997.1"/>
    <property type="molecule type" value="Genomic_DNA"/>
</dbReference>
<keyword evidence="1" id="KW-0479">Metal-binding</keyword>
<name>A0ABD2HRL4_HETSC</name>
<keyword evidence="1" id="KW-0863">Zinc-finger</keyword>
<evidence type="ECO:0000313" key="4">
    <source>
        <dbReference type="Proteomes" id="UP001620645"/>
    </source>
</evidence>